<organism evidence="6 7">
    <name type="scientific">Aspergillus campestris (strain IBT 28561)</name>
    <dbReference type="NCBI Taxonomy" id="1392248"/>
    <lineage>
        <taxon>Eukaryota</taxon>
        <taxon>Fungi</taxon>
        <taxon>Dikarya</taxon>
        <taxon>Ascomycota</taxon>
        <taxon>Pezizomycotina</taxon>
        <taxon>Eurotiomycetes</taxon>
        <taxon>Eurotiomycetidae</taxon>
        <taxon>Eurotiales</taxon>
        <taxon>Aspergillaceae</taxon>
        <taxon>Aspergillus</taxon>
        <taxon>Aspergillus subgen. Circumdati</taxon>
    </lineage>
</organism>
<dbReference type="OrthoDB" id="415706at2759"/>
<reference evidence="6" key="1">
    <citation type="submission" date="2016-12" db="EMBL/GenBank/DDBJ databases">
        <title>The genomes of Aspergillus section Nigri reveals drivers in fungal speciation.</title>
        <authorList>
            <consortium name="DOE Joint Genome Institute"/>
            <person name="Vesth T.C."/>
            <person name="Nybo J."/>
            <person name="Theobald S."/>
            <person name="Brandl J."/>
            <person name="Frisvad J.C."/>
            <person name="Nielsen K.F."/>
            <person name="Lyhne E.K."/>
            <person name="Kogle M.E."/>
            <person name="Kuo A."/>
            <person name="Riley R."/>
            <person name="Clum A."/>
            <person name="Nolan M."/>
            <person name="Lipzen A."/>
            <person name="Salamov A."/>
            <person name="Henrissat B."/>
            <person name="Wiebenga A."/>
            <person name="De vries R.P."/>
            <person name="Grigoriev I.V."/>
            <person name="Mortensen U.H."/>
            <person name="Andersen M.R."/>
            <person name="Baker S.E."/>
        </authorList>
    </citation>
    <scope>NUCLEOTIDE SEQUENCE</scope>
    <source>
        <strain evidence="6">IBT 28561</strain>
    </source>
</reference>
<dbReference type="GO" id="GO:0005739">
    <property type="term" value="C:mitochondrion"/>
    <property type="evidence" value="ECO:0007669"/>
    <property type="project" value="TreeGrafter"/>
</dbReference>
<dbReference type="PANTHER" id="PTHR11566">
    <property type="entry name" value="DYNAMIN"/>
    <property type="match status" value="1"/>
</dbReference>
<dbReference type="GeneID" id="36540498"/>
<dbReference type="RefSeq" id="XP_024691100.1">
    <property type="nucleotide sequence ID" value="XM_024832974.1"/>
</dbReference>
<dbReference type="Pfam" id="PF00350">
    <property type="entry name" value="Dynamin_N"/>
    <property type="match status" value="1"/>
</dbReference>
<dbReference type="InterPro" id="IPR027417">
    <property type="entry name" value="P-loop_NTPase"/>
</dbReference>
<name>A0A2I1CY02_ASPC2</name>
<dbReference type="InterPro" id="IPR022812">
    <property type="entry name" value="Dynamin"/>
</dbReference>
<dbReference type="Gene3D" id="3.40.50.300">
    <property type="entry name" value="P-loop containing nucleotide triphosphate hydrolases"/>
    <property type="match status" value="1"/>
</dbReference>
<dbReference type="GO" id="GO:0005874">
    <property type="term" value="C:microtubule"/>
    <property type="evidence" value="ECO:0007669"/>
    <property type="project" value="TreeGrafter"/>
</dbReference>
<dbReference type="EMBL" id="MSFM01000009">
    <property type="protein sequence ID" value="PKY02506.1"/>
    <property type="molecule type" value="Genomic_DNA"/>
</dbReference>
<evidence type="ECO:0000313" key="6">
    <source>
        <dbReference type="EMBL" id="PKY02506.1"/>
    </source>
</evidence>
<keyword evidence="7" id="KW-1185">Reference proteome</keyword>
<evidence type="ECO:0000256" key="1">
    <source>
        <dbReference type="ARBA" id="ARBA00022741"/>
    </source>
</evidence>
<evidence type="ECO:0000256" key="3">
    <source>
        <dbReference type="SAM" id="MobiDB-lite"/>
    </source>
</evidence>
<dbReference type="InterPro" id="IPR000375">
    <property type="entry name" value="Dynamin_stalk"/>
</dbReference>
<gene>
    <name evidence="6" type="ORF">P168DRAFT_185106</name>
</gene>
<dbReference type="InterPro" id="IPR001401">
    <property type="entry name" value="Dynamin_GTPase"/>
</dbReference>
<dbReference type="Pfam" id="PF01031">
    <property type="entry name" value="Dynamin_M"/>
    <property type="match status" value="1"/>
</dbReference>
<dbReference type="PROSITE" id="PS51718">
    <property type="entry name" value="G_DYNAMIN_2"/>
    <property type="match status" value="1"/>
</dbReference>
<dbReference type="GO" id="GO:0000266">
    <property type="term" value="P:mitochondrial fission"/>
    <property type="evidence" value="ECO:0007669"/>
    <property type="project" value="TreeGrafter"/>
</dbReference>
<dbReference type="InterPro" id="IPR020850">
    <property type="entry name" value="GED_dom"/>
</dbReference>
<dbReference type="PANTHER" id="PTHR11566:SF149">
    <property type="entry name" value="GTPASE, PUTATIVE (AFU_ORTHOLOGUE AFUA_6G11890)-RELATED"/>
    <property type="match status" value="1"/>
</dbReference>
<dbReference type="GO" id="GO:0016020">
    <property type="term" value="C:membrane"/>
    <property type="evidence" value="ECO:0007669"/>
    <property type="project" value="TreeGrafter"/>
</dbReference>
<protein>
    <recommendedName>
        <fullName evidence="8">Dynamin family protein</fullName>
    </recommendedName>
</protein>
<dbReference type="PRINTS" id="PR00195">
    <property type="entry name" value="DYNAMIN"/>
</dbReference>
<dbReference type="GO" id="GO:0003924">
    <property type="term" value="F:GTPase activity"/>
    <property type="evidence" value="ECO:0007669"/>
    <property type="project" value="InterPro"/>
</dbReference>
<dbReference type="InterPro" id="IPR045063">
    <property type="entry name" value="Dynamin_N"/>
</dbReference>
<dbReference type="CDD" id="cd08771">
    <property type="entry name" value="DLP_1"/>
    <property type="match status" value="1"/>
</dbReference>
<evidence type="ECO:0000259" key="5">
    <source>
        <dbReference type="PROSITE" id="PS51718"/>
    </source>
</evidence>
<dbReference type="Proteomes" id="UP000234254">
    <property type="component" value="Unassembled WGS sequence"/>
</dbReference>
<sequence length="749" mass="84896">MQADETQAINQLQSEHSRLLDKIDELRTIGVGGFVELPQLVVVGAQSSGKSSVLEAVSRVSFPTKSNVCTRFATEVVLRRSSTVRLKVVIEPGASRTDAEERQRIRDFTPDSFSNTGDLPDLIEQAKERMGITDSMHGFSDDVLKVEISGPDKPELTLVDLPGLYISESEEQGAEGIRIVRELTERYMENNRSIILAVISAKVDYHLQNVLNIAKQFDPKRERTMGIITQPDRLERDSEEEENYIRYVRNEKVPLNLGWHVLKNRSYEDRMASHDVRDEQERTFFNQGRWASLSREFVGVDSLRRRLSNVLLKHVRRNLPGLVADIQRQIEVRQKQLERLGPARSSAQEQRGYLLAICSSFERIVGQALNGTYTGDFFGGFNSLENDSNNSQDFRRLRAIVRELNECFAEAMEIRGHRRCIVGTTHDAPTADSKVLSQPYMEGWTPIKISRKKMESEVSEQAKNDRGIEFPGSPNQLLVGSLFRDQSQPWEMLARQHLLQCWESVKYFIGLILQHLTDEHTHSLLYGAVLLPELERMKTHLMEKLNELTFHTKRGHPLPVGPSFLARIQKSRAKRQLSSLKGNLGQNSMMGSVQLTMDDLTRALSALDLSRDQFAAADIIDQMQAYYDTAIITFVDNIATLAVENCLLAPLERIFTNQTVNVMDENQLKDLAAEPPFVHEDRCRLADELGKLQAGLQTFSVLGTEPRSMSRPPAFPSRPPNLPSTSKPEFTISMAHEENSHPCKCVRQD</sequence>
<dbReference type="PROSITE" id="PS51388">
    <property type="entry name" value="GED"/>
    <property type="match status" value="1"/>
</dbReference>
<feature type="compositionally biased region" description="Pro residues" evidence="3">
    <location>
        <begin position="713"/>
        <end position="722"/>
    </location>
</feature>
<feature type="region of interest" description="Disordered" evidence="3">
    <location>
        <begin position="704"/>
        <end position="728"/>
    </location>
</feature>
<dbReference type="GO" id="GO:0006897">
    <property type="term" value="P:endocytosis"/>
    <property type="evidence" value="ECO:0007669"/>
    <property type="project" value="TreeGrafter"/>
</dbReference>
<feature type="domain" description="Dynamin-type G" evidence="5">
    <location>
        <begin position="34"/>
        <end position="320"/>
    </location>
</feature>
<keyword evidence="1" id="KW-0547">Nucleotide-binding</keyword>
<dbReference type="GO" id="GO:0016559">
    <property type="term" value="P:peroxisome fission"/>
    <property type="evidence" value="ECO:0007669"/>
    <property type="project" value="TreeGrafter"/>
</dbReference>
<accession>A0A2I1CY02</accession>
<proteinExistence type="predicted"/>
<dbReference type="GO" id="GO:0005525">
    <property type="term" value="F:GTP binding"/>
    <property type="evidence" value="ECO:0007669"/>
    <property type="project" value="InterPro"/>
</dbReference>
<evidence type="ECO:0000259" key="4">
    <source>
        <dbReference type="PROSITE" id="PS51388"/>
    </source>
</evidence>
<dbReference type="AlphaFoldDB" id="A0A2I1CY02"/>
<evidence type="ECO:0008006" key="8">
    <source>
        <dbReference type="Google" id="ProtNLM"/>
    </source>
</evidence>
<evidence type="ECO:0000256" key="2">
    <source>
        <dbReference type="ARBA" id="ARBA00023134"/>
    </source>
</evidence>
<dbReference type="SMART" id="SM00053">
    <property type="entry name" value="DYNc"/>
    <property type="match status" value="1"/>
</dbReference>
<dbReference type="GO" id="GO:0008017">
    <property type="term" value="F:microtubule binding"/>
    <property type="evidence" value="ECO:0007669"/>
    <property type="project" value="TreeGrafter"/>
</dbReference>
<dbReference type="FunFam" id="3.40.50.300:FF:001425">
    <property type="entry name" value="Dynamin GTPase, putative"/>
    <property type="match status" value="1"/>
</dbReference>
<keyword evidence="2" id="KW-0342">GTP-binding</keyword>
<dbReference type="GO" id="GO:0048312">
    <property type="term" value="P:intracellular distribution of mitochondria"/>
    <property type="evidence" value="ECO:0007669"/>
    <property type="project" value="TreeGrafter"/>
</dbReference>
<dbReference type="InterPro" id="IPR030381">
    <property type="entry name" value="G_DYNAMIN_dom"/>
</dbReference>
<evidence type="ECO:0000313" key="7">
    <source>
        <dbReference type="Proteomes" id="UP000234254"/>
    </source>
</evidence>
<dbReference type="SUPFAM" id="SSF52540">
    <property type="entry name" value="P-loop containing nucleoside triphosphate hydrolases"/>
    <property type="match status" value="1"/>
</dbReference>
<dbReference type="VEuPathDB" id="FungiDB:P168DRAFT_185106"/>
<feature type="domain" description="GED" evidence="4">
    <location>
        <begin position="616"/>
        <end position="707"/>
    </location>
</feature>
<comment type="caution">
    <text evidence="6">The sequence shown here is derived from an EMBL/GenBank/DDBJ whole genome shotgun (WGS) entry which is preliminary data.</text>
</comment>